<dbReference type="InterPro" id="IPR029026">
    <property type="entry name" value="tRNA_m1G_MTases_N"/>
</dbReference>
<evidence type="ECO:0000313" key="5">
    <source>
        <dbReference type="EMBL" id="TVZ01410.1"/>
    </source>
</evidence>
<evidence type="ECO:0000256" key="2">
    <source>
        <dbReference type="ARBA" id="ARBA00022603"/>
    </source>
</evidence>
<dbReference type="InterPro" id="IPR013123">
    <property type="entry name" value="SpoU_subst-bd"/>
</dbReference>
<name>A0A6P2BR18_9ACTN</name>
<gene>
    <name evidence="5" type="ORF">EAS64_32015</name>
</gene>
<proteinExistence type="inferred from homology"/>
<dbReference type="GO" id="GO:0006396">
    <property type="term" value="P:RNA processing"/>
    <property type="evidence" value="ECO:0007669"/>
    <property type="project" value="InterPro"/>
</dbReference>
<dbReference type="GO" id="GO:0032259">
    <property type="term" value="P:methylation"/>
    <property type="evidence" value="ECO:0007669"/>
    <property type="project" value="UniProtKB-KW"/>
</dbReference>
<keyword evidence="3 5" id="KW-0808">Transferase</keyword>
<dbReference type="InterPro" id="IPR051259">
    <property type="entry name" value="rRNA_Methyltransferase"/>
</dbReference>
<dbReference type="Gene3D" id="3.40.1280.10">
    <property type="match status" value="1"/>
</dbReference>
<dbReference type="InterPro" id="IPR029028">
    <property type="entry name" value="Alpha/beta_knot_MTases"/>
</dbReference>
<dbReference type="Gene3D" id="3.30.1330.30">
    <property type="match status" value="1"/>
</dbReference>
<dbReference type="InterPro" id="IPR053888">
    <property type="entry name" value="MRM3-like_sub_bind"/>
</dbReference>
<dbReference type="PANTHER" id="PTHR43191">
    <property type="entry name" value="RRNA METHYLTRANSFERASE 3"/>
    <property type="match status" value="1"/>
</dbReference>
<accession>A0A6P2BR18</accession>
<dbReference type="Proteomes" id="UP000460272">
    <property type="component" value="Unassembled WGS sequence"/>
</dbReference>
<dbReference type="GO" id="GO:0008173">
    <property type="term" value="F:RNA methyltransferase activity"/>
    <property type="evidence" value="ECO:0007669"/>
    <property type="project" value="InterPro"/>
</dbReference>
<dbReference type="GO" id="GO:0003723">
    <property type="term" value="F:RNA binding"/>
    <property type="evidence" value="ECO:0007669"/>
    <property type="project" value="InterPro"/>
</dbReference>
<reference evidence="5 6" key="1">
    <citation type="submission" date="2018-11" db="EMBL/GenBank/DDBJ databases">
        <title>Trebonia kvetii gen.nov., sp.nov., a novel acidophilic actinobacterium, and proposal of the new actinobacterial family Treboniaceae fam. nov.</title>
        <authorList>
            <person name="Rapoport D."/>
            <person name="Sagova-Mareckova M."/>
            <person name="Sedlacek I."/>
            <person name="Provaznik J."/>
            <person name="Kralova S."/>
            <person name="Pavlinic D."/>
            <person name="Benes V."/>
            <person name="Kopecky J."/>
        </authorList>
    </citation>
    <scope>NUCLEOTIDE SEQUENCE [LARGE SCALE GENOMIC DNA]</scope>
    <source>
        <strain evidence="5 6">15Tr583</strain>
    </source>
</reference>
<comment type="similarity">
    <text evidence="1">Belongs to the class IV-like SAM-binding methyltransferase superfamily. RNA methyltransferase TrmH family.</text>
</comment>
<protein>
    <submittedName>
        <fullName evidence="5">RNA methyltransferase</fullName>
    </submittedName>
</protein>
<dbReference type="AlphaFoldDB" id="A0A6P2BR18"/>
<evidence type="ECO:0000256" key="3">
    <source>
        <dbReference type="ARBA" id="ARBA00022679"/>
    </source>
</evidence>
<keyword evidence="2 5" id="KW-0489">Methyltransferase</keyword>
<dbReference type="EMBL" id="RPFW01000007">
    <property type="protein sequence ID" value="TVZ01410.1"/>
    <property type="molecule type" value="Genomic_DNA"/>
</dbReference>
<dbReference type="OrthoDB" id="9794400at2"/>
<dbReference type="PANTHER" id="PTHR43191:SF2">
    <property type="entry name" value="RRNA METHYLTRANSFERASE 3, MITOCHONDRIAL"/>
    <property type="match status" value="1"/>
</dbReference>
<evidence type="ECO:0000313" key="6">
    <source>
        <dbReference type="Proteomes" id="UP000460272"/>
    </source>
</evidence>
<feature type="domain" description="RNA 2-O ribose methyltransferase substrate binding" evidence="4">
    <location>
        <begin position="32"/>
        <end position="106"/>
    </location>
</feature>
<dbReference type="CDD" id="cd18095">
    <property type="entry name" value="SpoU-like_rRNA-MTase"/>
    <property type="match status" value="1"/>
</dbReference>
<dbReference type="SUPFAM" id="SSF55315">
    <property type="entry name" value="L30e-like"/>
    <property type="match status" value="1"/>
</dbReference>
<dbReference type="Pfam" id="PF00588">
    <property type="entry name" value="SpoU_methylase"/>
    <property type="match status" value="1"/>
</dbReference>
<keyword evidence="6" id="KW-1185">Reference proteome</keyword>
<dbReference type="GO" id="GO:0005737">
    <property type="term" value="C:cytoplasm"/>
    <property type="evidence" value="ECO:0007669"/>
    <property type="project" value="UniProtKB-ARBA"/>
</dbReference>
<sequence length="285" mass="29310">MPNLNSYASTARLKAARRLTKRALRQRERAFLAEGPQAVSEALATGTRVSGLFVTGPAEARHAELVAAARDAGVDVQLVSGEIMSELAQTVTPQGLLAVCDFVDVPLDSVTAARPVLVALLANVRDPGNAGTVLRAADAAGADAVIFADASVDIYNGKCVRASAGSIFHLPVVAGVRLPETVAALRKAGLRILAADGRGGSTLDDPDTRTVLGSPAAWLFGNEAWGLPEDLLALADESVAVPIYGRAESLNLATAAAVCLYASASAQRSVGTVGSTAHRNPLDPI</sequence>
<comment type="caution">
    <text evidence="5">The sequence shown here is derived from an EMBL/GenBank/DDBJ whole genome shotgun (WGS) entry which is preliminary data.</text>
</comment>
<evidence type="ECO:0000256" key="1">
    <source>
        <dbReference type="ARBA" id="ARBA00007228"/>
    </source>
</evidence>
<evidence type="ECO:0000259" key="4">
    <source>
        <dbReference type="SMART" id="SM00967"/>
    </source>
</evidence>
<dbReference type="Pfam" id="PF22435">
    <property type="entry name" value="MRM3-like_sub_bind"/>
    <property type="match status" value="1"/>
</dbReference>
<organism evidence="5 6">
    <name type="scientific">Trebonia kvetii</name>
    <dbReference type="NCBI Taxonomy" id="2480626"/>
    <lineage>
        <taxon>Bacteria</taxon>
        <taxon>Bacillati</taxon>
        <taxon>Actinomycetota</taxon>
        <taxon>Actinomycetes</taxon>
        <taxon>Streptosporangiales</taxon>
        <taxon>Treboniaceae</taxon>
        <taxon>Trebonia</taxon>
    </lineage>
</organism>
<dbReference type="SUPFAM" id="SSF75217">
    <property type="entry name" value="alpha/beta knot"/>
    <property type="match status" value="1"/>
</dbReference>
<dbReference type="InterPro" id="IPR001537">
    <property type="entry name" value="SpoU_MeTrfase"/>
</dbReference>
<dbReference type="SMART" id="SM00967">
    <property type="entry name" value="SpoU_sub_bind"/>
    <property type="match status" value="1"/>
</dbReference>
<dbReference type="InterPro" id="IPR029064">
    <property type="entry name" value="Ribosomal_eL30-like_sf"/>
</dbReference>